<evidence type="ECO:0000256" key="1">
    <source>
        <dbReference type="SAM" id="MobiDB-lite"/>
    </source>
</evidence>
<reference evidence="5" key="1">
    <citation type="submission" date="2016-10" db="EMBL/GenBank/DDBJ databases">
        <authorList>
            <person name="Varghese N."/>
            <person name="Submissions S."/>
        </authorList>
    </citation>
    <scope>NUCLEOTIDE SEQUENCE [LARGE SCALE GENOMIC DNA]</scope>
    <source>
        <strain evidence="5">UNC267MFSha1.1M11</strain>
    </source>
</reference>
<dbReference type="GO" id="GO:0005829">
    <property type="term" value="C:cytosol"/>
    <property type="evidence" value="ECO:0007669"/>
    <property type="project" value="TreeGrafter"/>
</dbReference>
<dbReference type="GO" id="GO:0006749">
    <property type="term" value="P:glutathione metabolic process"/>
    <property type="evidence" value="ECO:0007669"/>
    <property type="project" value="TreeGrafter"/>
</dbReference>
<dbReference type="InterPro" id="IPR045079">
    <property type="entry name" value="Oxoprolinase-like"/>
</dbReference>
<gene>
    <name evidence="4" type="ORF">SAMN02799620_05687</name>
</gene>
<dbReference type="Pfam" id="PF05378">
    <property type="entry name" value="Hydant_A_N"/>
    <property type="match status" value="1"/>
</dbReference>
<protein>
    <submittedName>
        <fullName evidence="4">N-methylhydantoinase A/oxoprolinase/acetone carboxylase, beta subunit</fullName>
    </submittedName>
</protein>
<dbReference type="RefSeq" id="WP_090363812.1">
    <property type="nucleotide sequence ID" value="NZ_FMUB01000015.1"/>
</dbReference>
<evidence type="ECO:0000313" key="4">
    <source>
        <dbReference type="EMBL" id="SCX32744.1"/>
    </source>
</evidence>
<dbReference type="Pfam" id="PF01968">
    <property type="entry name" value="Hydantoinase_A"/>
    <property type="match status" value="1"/>
</dbReference>
<feature type="compositionally biased region" description="Polar residues" evidence="1">
    <location>
        <begin position="567"/>
        <end position="581"/>
    </location>
</feature>
<evidence type="ECO:0000259" key="3">
    <source>
        <dbReference type="Pfam" id="PF05378"/>
    </source>
</evidence>
<dbReference type="PANTHER" id="PTHR11365">
    <property type="entry name" value="5-OXOPROLINASE RELATED"/>
    <property type="match status" value="1"/>
</dbReference>
<dbReference type="EMBL" id="FMUB01000015">
    <property type="protein sequence ID" value="SCX32744.1"/>
    <property type="molecule type" value="Genomic_DNA"/>
</dbReference>
<dbReference type="PANTHER" id="PTHR11365:SF23">
    <property type="entry name" value="HYPOTHETICAL 5-OXOPROLINASE (EUROFUNG)-RELATED"/>
    <property type="match status" value="1"/>
</dbReference>
<accession>A0A1G4WZ61</accession>
<proteinExistence type="predicted"/>
<dbReference type="GO" id="GO:0017168">
    <property type="term" value="F:5-oxoprolinase (ATP-hydrolyzing) activity"/>
    <property type="evidence" value="ECO:0007669"/>
    <property type="project" value="TreeGrafter"/>
</dbReference>
<dbReference type="AlphaFoldDB" id="A0A1G4WZ61"/>
<dbReference type="STRING" id="1502745.SAMN02799620_05687"/>
<dbReference type="InterPro" id="IPR008040">
    <property type="entry name" value="Hydant_A_N"/>
</dbReference>
<sequence length="643" mass="68829">METLINIDNGGTLTDICVWDGGAFTFTKTLTTQHDLSECLFAGIEKASQALYGEADITRLLHATEHIRYSTTQGTNALVERRGPKIGVLTTIPDLQTAMQQTAAEEKLFAGLVSDRFLSLDSSADDETFEFDAVQKVNRLTTLGAARVVIAGSDPEQERRLRHVLLRKFPRHLLGSVPLIYSWELAGDRNDNRRVWSCVVNSFLHPTMERFLYSAERRLKDYKVANPLLVYRNDGASSRVAKSIALKTYSSGPRGGLEGTSALAKVYGLKHALMMDIGGTTTDVGIVDDGVVAVADRGAIEDVEISYPMSDVTSAGVGGSSVIQLVDGALRVGPKSVGAAPGPACFGFGGKQATITDVNLLLGILDPDTYLNGTFRLDPSRSKAVIAETIAAPLGISLEEALIRMEHAYFQALSTSFAHLVRDDTTLLAFGGAGPMSAAGAARLAGVKHVLIPRTAAVFSAFGISFSDIGKTYEVIVPGTSTGAARQTYDELLARAERDMFQEGYSLADCETSWTLLVENADDRDSVAGPKVSRLPYQPGNEVDYPGCVVSLQLNATARLSHPALEQGNSVEPSPATSASHRSVRATADRVDEIPVYVLDELSPGHAGEGAAIIEGPFFTARVLPGWTFRVTSAGDLLLTDNN</sequence>
<feature type="domain" description="Hydantoinase/oxoprolinase N-terminal" evidence="3">
    <location>
        <begin position="5"/>
        <end position="115"/>
    </location>
</feature>
<evidence type="ECO:0000259" key="2">
    <source>
        <dbReference type="Pfam" id="PF01968"/>
    </source>
</evidence>
<evidence type="ECO:0000313" key="5">
    <source>
        <dbReference type="Proteomes" id="UP000199707"/>
    </source>
</evidence>
<name>A0A1G4WZ61_9MYCO</name>
<feature type="domain" description="Hydantoinase A/oxoprolinase" evidence="2">
    <location>
        <begin position="194"/>
        <end position="469"/>
    </location>
</feature>
<feature type="region of interest" description="Disordered" evidence="1">
    <location>
        <begin position="564"/>
        <end position="585"/>
    </location>
</feature>
<organism evidence="4 5">
    <name type="scientific">Mycolicibacterium fluoranthenivorans</name>
    <dbReference type="NCBI Taxonomy" id="258505"/>
    <lineage>
        <taxon>Bacteria</taxon>
        <taxon>Bacillati</taxon>
        <taxon>Actinomycetota</taxon>
        <taxon>Actinomycetes</taxon>
        <taxon>Mycobacteriales</taxon>
        <taxon>Mycobacteriaceae</taxon>
        <taxon>Mycolicibacterium</taxon>
    </lineage>
</organism>
<dbReference type="InterPro" id="IPR002821">
    <property type="entry name" value="Hydantoinase_A"/>
</dbReference>
<dbReference type="Proteomes" id="UP000199707">
    <property type="component" value="Unassembled WGS sequence"/>
</dbReference>